<sequence length="233" mass="26125">PECRFHLFHKLRLCRDTADPFFQLSKSPHATFASAHIRELDVAQNTAARSGSLEGDLLDSGAFQGVLTRCPVDALFEHVQKLSVTYVGWWTLTDVDRLRIGHIFKNVTELALWMVAFQTDEELLALVASFVALEALSLQAIRFRVNGLEEDRSHAEHTLPPSLHTISLNDVSNPRVIRCLIPCPSLRIFKCHYVNFADFKTTVAAELEQLLSSAGKRLEYFGFTIQAAASLND</sequence>
<organism evidence="1 2">
    <name type="scientific">Armillaria tabescens</name>
    <name type="common">Ringless honey mushroom</name>
    <name type="synonym">Agaricus tabescens</name>
    <dbReference type="NCBI Taxonomy" id="1929756"/>
    <lineage>
        <taxon>Eukaryota</taxon>
        <taxon>Fungi</taxon>
        <taxon>Dikarya</taxon>
        <taxon>Basidiomycota</taxon>
        <taxon>Agaricomycotina</taxon>
        <taxon>Agaricomycetes</taxon>
        <taxon>Agaricomycetidae</taxon>
        <taxon>Agaricales</taxon>
        <taxon>Marasmiineae</taxon>
        <taxon>Physalacriaceae</taxon>
        <taxon>Desarmillaria</taxon>
    </lineage>
</organism>
<dbReference type="Proteomes" id="UP001175211">
    <property type="component" value="Unassembled WGS sequence"/>
</dbReference>
<accession>A0AA39TUF0</accession>
<keyword evidence="2" id="KW-1185">Reference proteome</keyword>
<reference evidence="1" key="1">
    <citation type="submission" date="2023-06" db="EMBL/GenBank/DDBJ databases">
        <authorList>
            <consortium name="Lawrence Berkeley National Laboratory"/>
            <person name="Ahrendt S."/>
            <person name="Sahu N."/>
            <person name="Indic B."/>
            <person name="Wong-Bajracharya J."/>
            <person name="Merenyi Z."/>
            <person name="Ke H.-M."/>
            <person name="Monk M."/>
            <person name="Kocsube S."/>
            <person name="Drula E."/>
            <person name="Lipzen A."/>
            <person name="Balint B."/>
            <person name="Henrissat B."/>
            <person name="Andreopoulos B."/>
            <person name="Martin F.M."/>
            <person name="Harder C.B."/>
            <person name="Rigling D."/>
            <person name="Ford K.L."/>
            <person name="Foster G.D."/>
            <person name="Pangilinan J."/>
            <person name="Papanicolaou A."/>
            <person name="Barry K."/>
            <person name="LaButti K."/>
            <person name="Viragh M."/>
            <person name="Koriabine M."/>
            <person name="Yan M."/>
            <person name="Riley R."/>
            <person name="Champramary S."/>
            <person name="Plett K.L."/>
            <person name="Tsai I.J."/>
            <person name="Slot J."/>
            <person name="Sipos G."/>
            <person name="Plett J."/>
            <person name="Nagy L.G."/>
            <person name="Grigoriev I.V."/>
        </authorList>
    </citation>
    <scope>NUCLEOTIDE SEQUENCE</scope>
    <source>
        <strain evidence="1">CCBAS 213</strain>
    </source>
</reference>
<evidence type="ECO:0000313" key="1">
    <source>
        <dbReference type="EMBL" id="KAK0466768.1"/>
    </source>
</evidence>
<evidence type="ECO:0008006" key="3">
    <source>
        <dbReference type="Google" id="ProtNLM"/>
    </source>
</evidence>
<dbReference type="AlphaFoldDB" id="A0AA39TUF0"/>
<name>A0AA39TUF0_ARMTA</name>
<feature type="non-terminal residue" evidence="1">
    <location>
        <position position="1"/>
    </location>
</feature>
<dbReference type="GeneID" id="85350154"/>
<evidence type="ECO:0000313" key="2">
    <source>
        <dbReference type="Proteomes" id="UP001175211"/>
    </source>
</evidence>
<proteinExistence type="predicted"/>
<feature type="non-terminal residue" evidence="1">
    <location>
        <position position="233"/>
    </location>
</feature>
<comment type="caution">
    <text evidence="1">The sequence shown here is derived from an EMBL/GenBank/DDBJ whole genome shotgun (WGS) entry which is preliminary data.</text>
</comment>
<dbReference type="RefSeq" id="XP_060337360.1">
    <property type="nucleotide sequence ID" value="XM_060466606.1"/>
</dbReference>
<gene>
    <name evidence="1" type="ORF">EV420DRAFT_1238009</name>
</gene>
<protein>
    <recommendedName>
        <fullName evidence="3">F-box domain-containing protein</fullName>
    </recommendedName>
</protein>
<dbReference type="SUPFAM" id="SSF52047">
    <property type="entry name" value="RNI-like"/>
    <property type="match status" value="1"/>
</dbReference>
<dbReference type="EMBL" id="JAUEPS010000003">
    <property type="protein sequence ID" value="KAK0466768.1"/>
    <property type="molecule type" value="Genomic_DNA"/>
</dbReference>